<protein>
    <recommendedName>
        <fullName evidence="3">F-box domain-containing protein</fullName>
    </recommendedName>
</protein>
<name>A0A9P5Y1V8_9AGAR</name>
<evidence type="ECO:0000313" key="2">
    <source>
        <dbReference type="Proteomes" id="UP000807353"/>
    </source>
</evidence>
<dbReference type="OrthoDB" id="2788229at2759"/>
<dbReference type="InterPro" id="IPR032675">
    <property type="entry name" value="LRR_dom_sf"/>
</dbReference>
<dbReference type="EMBL" id="MU150288">
    <property type="protein sequence ID" value="KAF9461179.1"/>
    <property type="molecule type" value="Genomic_DNA"/>
</dbReference>
<comment type="caution">
    <text evidence="1">The sequence shown here is derived from an EMBL/GenBank/DDBJ whole genome shotgun (WGS) entry which is preliminary data.</text>
</comment>
<accession>A0A9P5Y1V8</accession>
<sequence>MGRIPPELIDNIIDFLHDDLEALRECCTVSSAWVASSRYHLFSHVTLHHHPDFLGPSNVTDCHRLYRVVEGTPQIIQYIKHLVIHNGYSRGVNEDRSLPLLLRALSSIQSLEINPGQFVRSSVVWSEDFLEAIASAISCKSFYKLRIHASTFNHPISILQMLRSCKELKDLHLTNIGFLPWTQNPVPSAILAHTSDDESESGKGRIRVLSLDHPVIAGCLLHSLSPVDVSDIRELTIKIYGEFAGADAKLLSSTPQVERLEVTLMTDISEESLLDLSGNAQLKYLVLEVPVLLDRFDPLPWLFALFASIPAVNSLEEIALTATIDLPPPHLTLPVYQDSLDGWKSIDSLLVDPKFSALRRIRLDFALDNPIEDQIVPTIIDDILSQFQELDNRGILYVDTCEIR</sequence>
<proteinExistence type="predicted"/>
<dbReference type="Proteomes" id="UP000807353">
    <property type="component" value="Unassembled WGS sequence"/>
</dbReference>
<dbReference type="Gene3D" id="3.80.10.10">
    <property type="entry name" value="Ribonuclease Inhibitor"/>
    <property type="match status" value="1"/>
</dbReference>
<reference evidence="1" key="1">
    <citation type="submission" date="2020-11" db="EMBL/GenBank/DDBJ databases">
        <authorList>
            <consortium name="DOE Joint Genome Institute"/>
            <person name="Ahrendt S."/>
            <person name="Riley R."/>
            <person name="Andreopoulos W."/>
            <person name="Labutti K."/>
            <person name="Pangilinan J."/>
            <person name="Ruiz-Duenas F.J."/>
            <person name="Barrasa J.M."/>
            <person name="Sanchez-Garcia M."/>
            <person name="Camarero S."/>
            <person name="Miyauchi S."/>
            <person name="Serrano A."/>
            <person name="Linde D."/>
            <person name="Babiker R."/>
            <person name="Drula E."/>
            <person name="Ayuso-Fernandez I."/>
            <person name="Pacheco R."/>
            <person name="Padilla G."/>
            <person name="Ferreira P."/>
            <person name="Barriuso J."/>
            <person name="Kellner H."/>
            <person name="Castanera R."/>
            <person name="Alfaro M."/>
            <person name="Ramirez L."/>
            <person name="Pisabarro A.G."/>
            <person name="Kuo A."/>
            <person name="Tritt A."/>
            <person name="Lipzen A."/>
            <person name="He G."/>
            <person name="Yan M."/>
            <person name="Ng V."/>
            <person name="Cullen D."/>
            <person name="Martin F."/>
            <person name="Rosso M.-N."/>
            <person name="Henrissat B."/>
            <person name="Hibbett D."/>
            <person name="Martinez A.T."/>
            <person name="Grigoriev I.V."/>
        </authorList>
    </citation>
    <scope>NUCLEOTIDE SEQUENCE</scope>
    <source>
        <strain evidence="1">CBS 247.69</strain>
    </source>
</reference>
<keyword evidence="2" id="KW-1185">Reference proteome</keyword>
<evidence type="ECO:0008006" key="3">
    <source>
        <dbReference type="Google" id="ProtNLM"/>
    </source>
</evidence>
<organism evidence="1 2">
    <name type="scientific">Collybia nuda</name>
    <dbReference type="NCBI Taxonomy" id="64659"/>
    <lineage>
        <taxon>Eukaryota</taxon>
        <taxon>Fungi</taxon>
        <taxon>Dikarya</taxon>
        <taxon>Basidiomycota</taxon>
        <taxon>Agaricomycotina</taxon>
        <taxon>Agaricomycetes</taxon>
        <taxon>Agaricomycetidae</taxon>
        <taxon>Agaricales</taxon>
        <taxon>Tricholomatineae</taxon>
        <taxon>Clitocybaceae</taxon>
        <taxon>Collybia</taxon>
    </lineage>
</organism>
<dbReference type="SUPFAM" id="SSF52047">
    <property type="entry name" value="RNI-like"/>
    <property type="match status" value="1"/>
</dbReference>
<gene>
    <name evidence="1" type="ORF">BDZ94DRAFT_855127</name>
</gene>
<evidence type="ECO:0000313" key="1">
    <source>
        <dbReference type="EMBL" id="KAF9461179.1"/>
    </source>
</evidence>
<dbReference type="AlphaFoldDB" id="A0A9P5Y1V8"/>